<name>A0A9P1CJX5_9DINO</name>
<feature type="region of interest" description="Disordered" evidence="1">
    <location>
        <begin position="289"/>
        <end position="311"/>
    </location>
</feature>
<gene>
    <name evidence="2" type="ORF">C1SCF055_LOCUS20390</name>
</gene>
<keyword evidence="5" id="KW-1185">Reference proteome</keyword>
<comment type="caution">
    <text evidence="2">The sequence shown here is derived from an EMBL/GenBank/DDBJ whole genome shotgun (WGS) entry which is preliminary data.</text>
</comment>
<dbReference type="EMBL" id="CAMXCT020001859">
    <property type="protein sequence ID" value="CAL1147037.1"/>
    <property type="molecule type" value="Genomic_DNA"/>
</dbReference>
<evidence type="ECO:0000313" key="2">
    <source>
        <dbReference type="EMBL" id="CAI3993662.1"/>
    </source>
</evidence>
<evidence type="ECO:0000313" key="4">
    <source>
        <dbReference type="EMBL" id="CAL4780974.1"/>
    </source>
</evidence>
<sequence length="311" mass="34755">MDIDDLPISVWAGRSAAFDANGLLRLSFAGCSHAKQGVEVLESVGAADEETTPRDDKMNETAVAMATAEHPSPLGVEQKAAQVRRLQLAKQSGVPNIGWNCTNLAWKVRFPKVDSKGEFISQTSREFGVKKFMAPGRSKAEADAAALEAAKAFRTKLVEKGILREPRLKDPNFTSEVLGVCCNKKAEKWRVQVALNSRKRMTTAEGKALELREKHGLRRQVKPVPTLANLPVFHPKLPYPGVVWNLREQQWHAQCQVGGAHRNFRVKPKDHSEAELERSFKVAVAWKKKQEKEKQEMAVKPKAKPPKTKRR</sequence>
<dbReference type="OrthoDB" id="427764at2759"/>
<evidence type="ECO:0000313" key="3">
    <source>
        <dbReference type="EMBL" id="CAL1147037.1"/>
    </source>
</evidence>
<proteinExistence type="predicted"/>
<feature type="compositionally biased region" description="Basic residues" evidence="1">
    <location>
        <begin position="301"/>
        <end position="311"/>
    </location>
</feature>
<dbReference type="Proteomes" id="UP001152797">
    <property type="component" value="Unassembled WGS sequence"/>
</dbReference>
<evidence type="ECO:0000256" key="1">
    <source>
        <dbReference type="SAM" id="MobiDB-lite"/>
    </source>
</evidence>
<dbReference type="AlphaFoldDB" id="A0A9P1CJX5"/>
<dbReference type="EMBL" id="CAMXCT030001859">
    <property type="protein sequence ID" value="CAL4780974.1"/>
    <property type="molecule type" value="Genomic_DNA"/>
</dbReference>
<reference evidence="2" key="1">
    <citation type="submission" date="2022-10" db="EMBL/GenBank/DDBJ databases">
        <authorList>
            <person name="Chen Y."/>
            <person name="Dougan E. K."/>
            <person name="Chan C."/>
            <person name="Rhodes N."/>
            <person name="Thang M."/>
        </authorList>
    </citation>
    <scope>NUCLEOTIDE SEQUENCE</scope>
</reference>
<organism evidence="2">
    <name type="scientific">Cladocopium goreaui</name>
    <dbReference type="NCBI Taxonomy" id="2562237"/>
    <lineage>
        <taxon>Eukaryota</taxon>
        <taxon>Sar</taxon>
        <taxon>Alveolata</taxon>
        <taxon>Dinophyceae</taxon>
        <taxon>Suessiales</taxon>
        <taxon>Symbiodiniaceae</taxon>
        <taxon>Cladocopium</taxon>
    </lineage>
</organism>
<dbReference type="Gene3D" id="1.20.5.2050">
    <property type="match status" value="1"/>
</dbReference>
<feature type="compositionally biased region" description="Basic and acidic residues" evidence="1">
    <location>
        <begin position="289"/>
        <end position="299"/>
    </location>
</feature>
<reference evidence="3" key="2">
    <citation type="submission" date="2024-04" db="EMBL/GenBank/DDBJ databases">
        <authorList>
            <person name="Chen Y."/>
            <person name="Shah S."/>
            <person name="Dougan E. K."/>
            <person name="Thang M."/>
            <person name="Chan C."/>
        </authorList>
    </citation>
    <scope>NUCLEOTIDE SEQUENCE [LARGE SCALE GENOMIC DNA]</scope>
</reference>
<dbReference type="EMBL" id="CAMXCT010001859">
    <property type="protein sequence ID" value="CAI3993662.1"/>
    <property type="molecule type" value="Genomic_DNA"/>
</dbReference>
<evidence type="ECO:0000313" key="5">
    <source>
        <dbReference type="Proteomes" id="UP001152797"/>
    </source>
</evidence>
<protein>
    <submittedName>
        <fullName evidence="4">AP2/ERF domain-containing protein</fullName>
    </submittedName>
</protein>
<accession>A0A9P1CJX5</accession>